<evidence type="ECO:0000256" key="1">
    <source>
        <dbReference type="ARBA" id="ARBA00023015"/>
    </source>
</evidence>
<dbReference type="Proteomes" id="UP000193427">
    <property type="component" value="Chromosome"/>
</dbReference>
<name>A0A1W6L5M8_9BURK</name>
<dbReference type="EMBL" id="CP015118">
    <property type="protein sequence ID" value="ARN19573.1"/>
    <property type="molecule type" value="Genomic_DNA"/>
</dbReference>
<dbReference type="STRING" id="946333.A4W93_06400"/>
<dbReference type="OrthoDB" id="8558412at2"/>
<evidence type="ECO:0000313" key="4">
    <source>
        <dbReference type="EMBL" id="ARN19573.1"/>
    </source>
</evidence>
<dbReference type="InterPro" id="IPR012318">
    <property type="entry name" value="HTH_CRP"/>
</dbReference>
<organism evidence="4 5">
    <name type="scientific">Piscinibacter gummiphilus</name>
    <dbReference type="NCBI Taxonomy" id="946333"/>
    <lineage>
        <taxon>Bacteria</taxon>
        <taxon>Pseudomonadati</taxon>
        <taxon>Pseudomonadota</taxon>
        <taxon>Betaproteobacteria</taxon>
        <taxon>Burkholderiales</taxon>
        <taxon>Sphaerotilaceae</taxon>
        <taxon>Piscinibacter</taxon>
    </lineage>
</organism>
<dbReference type="KEGG" id="rgu:A4W93_06400"/>
<dbReference type="PROSITE" id="PS50042">
    <property type="entry name" value="CNMP_BINDING_3"/>
    <property type="match status" value="1"/>
</dbReference>
<dbReference type="GO" id="GO:0006355">
    <property type="term" value="P:regulation of DNA-templated transcription"/>
    <property type="evidence" value="ECO:0007669"/>
    <property type="project" value="InterPro"/>
</dbReference>
<dbReference type="RefSeq" id="WP_085749834.1">
    <property type="nucleotide sequence ID" value="NZ_BSPR01000021.1"/>
</dbReference>
<dbReference type="Pfam" id="PF00027">
    <property type="entry name" value="cNMP_binding"/>
    <property type="match status" value="1"/>
</dbReference>
<keyword evidence="3" id="KW-0804">Transcription</keyword>
<keyword evidence="5" id="KW-1185">Reference proteome</keyword>
<dbReference type="InterPro" id="IPR000595">
    <property type="entry name" value="cNMP-bd_dom"/>
</dbReference>
<dbReference type="InterPro" id="IPR014710">
    <property type="entry name" value="RmlC-like_jellyroll"/>
</dbReference>
<dbReference type="SUPFAM" id="SSF51206">
    <property type="entry name" value="cAMP-binding domain-like"/>
    <property type="match status" value="1"/>
</dbReference>
<dbReference type="SMART" id="SM00419">
    <property type="entry name" value="HTH_CRP"/>
    <property type="match status" value="1"/>
</dbReference>
<gene>
    <name evidence="4" type="ORF">A4W93_06400</name>
</gene>
<evidence type="ECO:0000313" key="5">
    <source>
        <dbReference type="Proteomes" id="UP000193427"/>
    </source>
</evidence>
<dbReference type="AlphaFoldDB" id="A0A1W6L5M8"/>
<dbReference type="SMART" id="SM00100">
    <property type="entry name" value="cNMP"/>
    <property type="match status" value="1"/>
</dbReference>
<accession>A0A1W6L5M8</accession>
<dbReference type="GO" id="GO:0003677">
    <property type="term" value="F:DNA binding"/>
    <property type="evidence" value="ECO:0007669"/>
    <property type="project" value="UniProtKB-KW"/>
</dbReference>
<keyword evidence="1" id="KW-0805">Transcription regulation</keyword>
<dbReference type="InterPro" id="IPR018490">
    <property type="entry name" value="cNMP-bd_dom_sf"/>
</dbReference>
<dbReference type="InterPro" id="IPR036388">
    <property type="entry name" value="WH-like_DNA-bd_sf"/>
</dbReference>
<dbReference type="Gene3D" id="1.10.10.10">
    <property type="entry name" value="Winged helix-like DNA-binding domain superfamily/Winged helix DNA-binding domain"/>
    <property type="match status" value="1"/>
</dbReference>
<proteinExistence type="predicted"/>
<dbReference type="SUPFAM" id="SSF46785">
    <property type="entry name" value="Winged helix' DNA-binding domain"/>
    <property type="match status" value="1"/>
</dbReference>
<dbReference type="CDD" id="cd00038">
    <property type="entry name" value="CAP_ED"/>
    <property type="match status" value="1"/>
</dbReference>
<dbReference type="PROSITE" id="PS51063">
    <property type="entry name" value="HTH_CRP_2"/>
    <property type="match status" value="1"/>
</dbReference>
<reference evidence="4 5" key="1">
    <citation type="submission" date="2016-04" db="EMBL/GenBank/DDBJ databases">
        <title>Complete genome sequence of natural rubber-degrading, novel Gram-negative bacterium, Rhizobacter gummiphilus strain NS21.</title>
        <authorList>
            <person name="Tabata M."/>
            <person name="Kasai D."/>
            <person name="Fukuda M."/>
        </authorList>
    </citation>
    <scope>NUCLEOTIDE SEQUENCE [LARGE SCALE GENOMIC DNA]</scope>
    <source>
        <strain evidence="4 5">NS21</strain>
    </source>
</reference>
<dbReference type="Pfam" id="PF13545">
    <property type="entry name" value="HTH_Crp_2"/>
    <property type="match status" value="1"/>
</dbReference>
<evidence type="ECO:0000256" key="2">
    <source>
        <dbReference type="ARBA" id="ARBA00023125"/>
    </source>
</evidence>
<protein>
    <submittedName>
        <fullName evidence="4">Uncharacterized protein</fullName>
    </submittedName>
</protein>
<dbReference type="Gene3D" id="2.60.120.10">
    <property type="entry name" value="Jelly Rolls"/>
    <property type="match status" value="1"/>
</dbReference>
<sequence length="247" mass="27087">MKRSSVALADLLQDTPWFRVLTTDEQARVSADICERWYSAGSVVAHKGEAAQSWIGVADGLLKVSSVLASGKVVMFAGVPSGCWVGEGSVLKREVRRYDVVALRECRVLHLPASTFRALHESSLAFNQMLVGRLNSRLSLYVGMREIDRMSDPVARVARYIATFFDPVPYPHADASVHLAQSELAELAGLSRTTISLALRRLELEGLLTTQYGRILVHDLPALKWYEADEGRQPLRRGAGSPAVAVG</sequence>
<evidence type="ECO:0000256" key="3">
    <source>
        <dbReference type="ARBA" id="ARBA00023163"/>
    </source>
</evidence>
<dbReference type="InterPro" id="IPR036390">
    <property type="entry name" value="WH_DNA-bd_sf"/>
</dbReference>
<keyword evidence="2" id="KW-0238">DNA-binding</keyword>